<name>A0A0B2QTQ3_GLYSO</name>
<evidence type="ECO:0000313" key="4">
    <source>
        <dbReference type="EMBL" id="RZB64536.1"/>
    </source>
</evidence>
<reference evidence="4 5" key="2">
    <citation type="submission" date="2018-09" db="EMBL/GenBank/DDBJ databases">
        <title>A high-quality reference genome of wild soybean provides a powerful tool to mine soybean genomes.</title>
        <authorList>
            <person name="Xie M."/>
            <person name="Chung C.Y.L."/>
            <person name="Li M.-W."/>
            <person name="Wong F.-L."/>
            <person name="Chan T.-F."/>
            <person name="Lam H.-M."/>
        </authorList>
    </citation>
    <scope>NUCLEOTIDE SEQUENCE [LARGE SCALE GENOMIC DNA]</scope>
    <source>
        <strain evidence="5">cv. W05</strain>
        <tissue evidence="4">Hypocotyl of etiolated seedlings</tissue>
    </source>
</reference>
<dbReference type="Proteomes" id="UP000053555">
    <property type="component" value="Unassembled WGS sequence"/>
</dbReference>
<dbReference type="AlphaFoldDB" id="A0A0B2QTQ3"/>
<keyword evidence="5" id="KW-1185">Reference proteome</keyword>
<feature type="compositionally biased region" description="Polar residues" evidence="1">
    <location>
        <begin position="51"/>
        <end position="70"/>
    </location>
</feature>
<evidence type="ECO:0000256" key="1">
    <source>
        <dbReference type="SAM" id="MobiDB-lite"/>
    </source>
</evidence>
<organism evidence="3">
    <name type="scientific">Glycine soja</name>
    <name type="common">Wild soybean</name>
    <dbReference type="NCBI Taxonomy" id="3848"/>
    <lineage>
        <taxon>Eukaryota</taxon>
        <taxon>Viridiplantae</taxon>
        <taxon>Streptophyta</taxon>
        <taxon>Embryophyta</taxon>
        <taxon>Tracheophyta</taxon>
        <taxon>Spermatophyta</taxon>
        <taxon>Magnoliopsida</taxon>
        <taxon>eudicotyledons</taxon>
        <taxon>Gunneridae</taxon>
        <taxon>Pentapetalae</taxon>
        <taxon>rosids</taxon>
        <taxon>fabids</taxon>
        <taxon>Fabales</taxon>
        <taxon>Fabaceae</taxon>
        <taxon>Papilionoideae</taxon>
        <taxon>50 kb inversion clade</taxon>
        <taxon>NPAAA clade</taxon>
        <taxon>indigoferoid/millettioid clade</taxon>
        <taxon>Phaseoleae</taxon>
        <taxon>Glycine</taxon>
        <taxon>Glycine subgen. Soja</taxon>
    </lineage>
</organism>
<gene>
    <name evidence="4" type="ORF">D0Y65_040862</name>
    <name evidence="3" type="ORF">glysoja_040980</name>
</gene>
<feature type="chain" id="PRO_5040666514" evidence="2">
    <location>
        <begin position="20"/>
        <end position="120"/>
    </location>
</feature>
<proteinExistence type="predicted"/>
<feature type="region of interest" description="Disordered" evidence="1">
    <location>
        <begin position="28"/>
        <end position="120"/>
    </location>
</feature>
<dbReference type="EMBL" id="QZWG01000015">
    <property type="protein sequence ID" value="RZB64536.1"/>
    <property type="molecule type" value="Genomic_DNA"/>
</dbReference>
<feature type="compositionally biased region" description="Basic and acidic residues" evidence="1">
    <location>
        <begin position="80"/>
        <end position="94"/>
    </location>
</feature>
<dbReference type="Proteomes" id="UP000289340">
    <property type="component" value="Chromosome 15"/>
</dbReference>
<sequence>MRTLLAVLLFFFMMTVTMLHVGAVIVEHEPKTKTKRNLLSETSLGRKGMGTETNNQQTMKVSASNANTNTADSVSNSKAKKNDDNNGGDNDKNDSSQNYGSGPVLNSHHYFHIRTPPIHG</sequence>
<feature type="signal peptide" evidence="2">
    <location>
        <begin position="1"/>
        <end position="19"/>
    </location>
</feature>
<dbReference type="Gramene" id="XM_028345745.1">
    <property type="protein sequence ID" value="XP_028201546.1"/>
    <property type="gene ID" value="LOC114385705"/>
</dbReference>
<accession>A0A0B2QTQ3</accession>
<evidence type="ECO:0000256" key="2">
    <source>
        <dbReference type="SAM" id="SignalP"/>
    </source>
</evidence>
<evidence type="ECO:0000313" key="5">
    <source>
        <dbReference type="Proteomes" id="UP000289340"/>
    </source>
</evidence>
<keyword evidence="2" id="KW-0732">Signal</keyword>
<reference evidence="3" key="1">
    <citation type="submission" date="2014-07" db="EMBL/GenBank/DDBJ databases">
        <title>Identification of a novel salt tolerance gene in wild soybean by whole-genome sequencing.</title>
        <authorList>
            <person name="Lam H.-M."/>
            <person name="Qi X."/>
            <person name="Li M.-W."/>
            <person name="Liu X."/>
            <person name="Xie M."/>
            <person name="Ni M."/>
            <person name="Xu X."/>
        </authorList>
    </citation>
    <scope>NUCLEOTIDE SEQUENCE [LARGE SCALE GENOMIC DNA]</scope>
    <source>
        <tissue evidence="3">Root</tissue>
    </source>
</reference>
<protein>
    <submittedName>
        <fullName evidence="3">Uncharacterized protein</fullName>
    </submittedName>
</protein>
<dbReference type="EMBL" id="KN654936">
    <property type="protein sequence ID" value="KHN24860.1"/>
    <property type="molecule type" value="Genomic_DNA"/>
</dbReference>
<evidence type="ECO:0000313" key="3">
    <source>
        <dbReference type="EMBL" id="KHN24860.1"/>
    </source>
</evidence>